<dbReference type="PANTHER" id="PTHR35604">
    <property type="entry name" value="TRANSPOSASE INSH FOR INSERTION SEQUENCE ELEMENT IS5A-RELATED"/>
    <property type="match status" value="1"/>
</dbReference>
<dbReference type="InterPro" id="IPR047629">
    <property type="entry name" value="IS1182_transpos"/>
</dbReference>
<dbReference type="Proteomes" id="UP001501447">
    <property type="component" value="Unassembled WGS sequence"/>
</dbReference>
<evidence type="ECO:0000259" key="1">
    <source>
        <dbReference type="Pfam" id="PF05598"/>
    </source>
</evidence>
<proteinExistence type="predicted"/>
<dbReference type="EMBL" id="BAAARJ010000005">
    <property type="protein sequence ID" value="GAA2604432.1"/>
    <property type="molecule type" value="Genomic_DNA"/>
</dbReference>
<dbReference type="InterPro" id="IPR008490">
    <property type="entry name" value="Transposase_InsH_N"/>
</dbReference>
<dbReference type="NCBIfam" id="NF033551">
    <property type="entry name" value="transpos_IS1182"/>
    <property type="match status" value="1"/>
</dbReference>
<dbReference type="PANTHER" id="PTHR35604:SF2">
    <property type="entry name" value="TRANSPOSASE INSH FOR INSERTION SEQUENCE ELEMENT IS5A-RELATED"/>
    <property type="match status" value="1"/>
</dbReference>
<feature type="domain" description="Transposase InsH N-terminal" evidence="1">
    <location>
        <begin position="26"/>
        <end position="118"/>
    </location>
</feature>
<dbReference type="Pfam" id="PF05598">
    <property type="entry name" value="DUF772"/>
    <property type="match status" value="1"/>
</dbReference>
<feature type="domain" description="Transposase DDE" evidence="2">
    <location>
        <begin position="410"/>
        <end position="529"/>
    </location>
</feature>
<reference evidence="4" key="1">
    <citation type="journal article" date="2019" name="Int. J. Syst. Evol. Microbiol.">
        <title>The Global Catalogue of Microorganisms (GCM) 10K type strain sequencing project: providing services to taxonomists for standard genome sequencing and annotation.</title>
        <authorList>
            <consortium name="The Broad Institute Genomics Platform"/>
            <consortium name="The Broad Institute Genome Sequencing Center for Infectious Disease"/>
            <person name="Wu L."/>
            <person name="Ma J."/>
        </authorList>
    </citation>
    <scope>NUCLEOTIDE SEQUENCE [LARGE SCALE GENOMIC DNA]</scope>
    <source>
        <strain evidence="4">JCM 16373</strain>
    </source>
</reference>
<evidence type="ECO:0008006" key="5">
    <source>
        <dbReference type="Google" id="ProtNLM"/>
    </source>
</evidence>
<dbReference type="Pfam" id="PF13751">
    <property type="entry name" value="DDE_Tnp_1_6"/>
    <property type="match status" value="1"/>
</dbReference>
<comment type="caution">
    <text evidence="3">The sequence shown here is derived from an EMBL/GenBank/DDBJ whole genome shotgun (WGS) entry which is preliminary data.</text>
</comment>
<evidence type="ECO:0000313" key="4">
    <source>
        <dbReference type="Proteomes" id="UP001501447"/>
    </source>
</evidence>
<protein>
    <recommendedName>
        <fullName evidence="5">Transposase</fullName>
    </recommendedName>
</protein>
<sequence>MGWVWMSMQPKGSGEIPAETVRVARAAFPKGSLAIRVRDELGSLFADEEFADLFPVRGKPAWSPGRLALVLVLQFVEGLTDRQAAEAVRARIDFKYALGFQLDDPGFDFSVLSEFRDRLVQADAGRRVLDGILAAARDKGLLTGRGKARTDSTHVLSAARDMCWLEMIAETLRSALNALAVAVPDWLSEIAEPNWFRHYATRAEDTRFPKTPAKRDEIGRRIGTDGMRLLEAVTSPGAPAGLRAVPEVEVLRQMWVQHFHLVEGEVRRRDPKDRPPGAMRLVTPYDTEARGSVKRDTMWDGYKVHLTETCGGDTPDLITNVATTGATVSDFEMVPALHATLAERRLLPDEHLVDTGYVTARHIVAARRDHNVELVGPMMPGTGWQNRAGASATFPVGAFTIDWDRQTVACPGGKTSTRWAREPVRDKVEIRVQFSMTDCGPCQVKNSCTRGPRRKLTLQDRDIHEVLHQRRAEQETDAWKERYKTRAGVEGAISQGVNRCGLRRSRYRGLAKTSLQHQLTGAAVNLARIDAHLTGTPRARTRTSHFAALRPADPTIGGAKQTARINQQHPPAGAGRPWAGRGASRAARVAGQGGRGYMWHMSQNLRYKPGETVPASGIYECDCGQGHHWSTDVQGHTFPPLPCSGTTWRLRTPAHTDG</sequence>
<keyword evidence="4" id="KW-1185">Reference proteome</keyword>
<organism evidence="3 4">
    <name type="scientific">Streptomyces axinellae</name>
    <dbReference type="NCBI Taxonomy" id="552788"/>
    <lineage>
        <taxon>Bacteria</taxon>
        <taxon>Bacillati</taxon>
        <taxon>Actinomycetota</taxon>
        <taxon>Actinomycetes</taxon>
        <taxon>Kitasatosporales</taxon>
        <taxon>Streptomycetaceae</taxon>
        <taxon>Streptomyces</taxon>
    </lineage>
</organism>
<accession>A0ABP6CB25</accession>
<name>A0ABP6CB25_9ACTN</name>
<evidence type="ECO:0000259" key="2">
    <source>
        <dbReference type="Pfam" id="PF13751"/>
    </source>
</evidence>
<evidence type="ECO:0000313" key="3">
    <source>
        <dbReference type="EMBL" id="GAA2604432.1"/>
    </source>
</evidence>
<gene>
    <name evidence="3" type="ORF">GCM10009863_17460</name>
</gene>
<dbReference type="InterPro" id="IPR025668">
    <property type="entry name" value="Tnp_DDE_dom"/>
</dbReference>